<dbReference type="InterPro" id="IPR012675">
    <property type="entry name" value="Beta-grasp_dom_sf"/>
</dbReference>
<dbReference type="Gene3D" id="3.30.460.10">
    <property type="entry name" value="Beta Polymerase, domain 2"/>
    <property type="match status" value="1"/>
</dbReference>
<dbReference type="InterPro" id="IPR012676">
    <property type="entry name" value="TGS-like"/>
</dbReference>
<dbReference type="Gene3D" id="3.10.20.30">
    <property type="match status" value="1"/>
</dbReference>
<dbReference type="RefSeq" id="WP_135997430.1">
    <property type="nucleotide sequence ID" value="NZ_CP071057.1"/>
</dbReference>
<dbReference type="Pfam" id="PF19296">
    <property type="entry name" value="RelA_AH_RIS"/>
    <property type="match status" value="2"/>
</dbReference>
<dbReference type="CDD" id="cd01668">
    <property type="entry name" value="TGS_RSH"/>
    <property type="match status" value="1"/>
</dbReference>
<dbReference type="SUPFAM" id="SSF81301">
    <property type="entry name" value="Nucleotidyltransferase"/>
    <property type="match status" value="1"/>
</dbReference>
<evidence type="ECO:0000256" key="2">
    <source>
        <dbReference type="ARBA" id="ARBA00014315"/>
    </source>
</evidence>
<dbReference type="SMART" id="SM00471">
    <property type="entry name" value="HDc"/>
    <property type="match status" value="1"/>
</dbReference>
<comment type="function">
    <text evidence="6">In eubacteria ppGpp (guanosine 3'-diphosphate 5'-diphosphate) is a mediator of the stringent response that coordinates a variety of cellular activities in response to changes in nutritional abundance.</text>
</comment>
<comment type="caution">
    <text evidence="10">The sequence shown here is derived from an EMBL/GenBank/DDBJ whole genome shotgun (WGS) entry which is preliminary data.</text>
</comment>
<comment type="catalytic activity">
    <reaction evidence="5">
        <text>GTP + ATP = guanosine 3'-diphosphate 5'-triphosphate + AMP</text>
        <dbReference type="Rhea" id="RHEA:22088"/>
        <dbReference type="ChEBI" id="CHEBI:30616"/>
        <dbReference type="ChEBI" id="CHEBI:37565"/>
        <dbReference type="ChEBI" id="CHEBI:142410"/>
        <dbReference type="ChEBI" id="CHEBI:456215"/>
        <dbReference type="EC" id="2.7.6.5"/>
    </reaction>
</comment>
<dbReference type="InterPro" id="IPR004811">
    <property type="entry name" value="RelA/Spo_fam"/>
</dbReference>
<dbReference type="CDD" id="cd04876">
    <property type="entry name" value="ACT_RelA-SpoT"/>
    <property type="match status" value="1"/>
</dbReference>
<dbReference type="InterPro" id="IPR007685">
    <property type="entry name" value="RelA_SpoT"/>
</dbReference>
<dbReference type="GO" id="GO:0008893">
    <property type="term" value="F:guanosine-3',5'-bis(diphosphate) 3'-diphosphatase activity"/>
    <property type="evidence" value="ECO:0007669"/>
    <property type="project" value="TreeGrafter"/>
</dbReference>
<reference evidence="10 11" key="1">
    <citation type="journal article" date="2017" name="Int. J. Syst. Evol. Microbiol.">
        <title>Marinicauda algicola sp. nov., isolated from a marine red alga Rhodosorus marinus.</title>
        <authorList>
            <person name="Jeong S.E."/>
            <person name="Jeon S.H."/>
            <person name="Chun B.H."/>
            <person name="Kim D.W."/>
            <person name="Jeon C.O."/>
        </authorList>
    </citation>
    <scope>NUCLEOTIDE SEQUENCE [LARGE SCALE GENOMIC DNA]</scope>
    <source>
        <strain evidence="10 11">JCM 31718</strain>
    </source>
</reference>
<comment type="similarity">
    <text evidence="6">Belongs to the relA/spoT family.</text>
</comment>
<dbReference type="Pfam" id="PF13291">
    <property type="entry name" value="ACT_4"/>
    <property type="match status" value="1"/>
</dbReference>
<dbReference type="GO" id="GO:0015949">
    <property type="term" value="P:nucleobase-containing small molecule interconversion"/>
    <property type="evidence" value="ECO:0007669"/>
    <property type="project" value="UniProtKB-ARBA"/>
</dbReference>
<dbReference type="PANTHER" id="PTHR21262:SF36">
    <property type="entry name" value="BIFUNCTIONAL (P)PPGPP SYNTHASE_HYDROLASE SPOT"/>
    <property type="match status" value="1"/>
</dbReference>
<dbReference type="SUPFAM" id="SSF55021">
    <property type="entry name" value="ACT-like"/>
    <property type="match status" value="1"/>
</dbReference>
<dbReference type="Pfam" id="PF02824">
    <property type="entry name" value="TGS"/>
    <property type="match status" value="1"/>
</dbReference>
<dbReference type="CDD" id="cd00077">
    <property type="entry name" value="HDc"/>
    <property type="match status" value="1"/>
</dbReference>
<dbReference type="Gene3D" id="1.10.3210.10">
    <property type="entry name" value="Hypothetical protein af1432"/>
    <property type="match status" value="1"/>
</dbReference>
<dbReference type="CDD" id="cd05399">
    <property type="entry name" value="NT_Rel-Spo_like"/>
    <property type="match status" value="1"/>
</dbReference>
<feature type="domain" description="HD" evidence="8">
    <location>
        <begin position="60"/>
        <end position="159"/>
    </location>
</feature>
<dbReference type="EMBL" id="SRXW01000006">
    <property type="protein sequence ID" value="TGY87457.1"/>
    <property type="molecule type" value="Genomic_DNA"/>
</dbReference>
<dbReference type="PROSITE" id="PS51880">
    <property type="entry name" value="TGS"/>
    <property type="match status" value="1"/>
</dbReference>
<evidence type="ECO:0000259" key="8">
    <source>
        <dbReference type="PROSITE" id="PS51831"/>
    </source>
</evidence>
<sequence>MTALASPAALASADAIPSADDLIARVQSYYRDAPSDLLRRAYDYAREKHAHQTRYSGEPYYGHTVAVAMLLADLRLDTSTIICGLLHDTVEDTDATLEEVEELFGSDVAELVDGVTKLGQMELTSKRTKQAENLQKLVVAITKDVRVLLVKLCDRLHNMRTLHHIPRPEKRERIARETLDIYAPLARRVGVNRVCVELEDLAFRNINPAAYESIVRRLNELRSTRAEAVASVSMALGQRLEESGIEGRVFGREKRPYSIWRKLERKHVSFDEIADIYAFRIIVEQPDDCYRALGVVHQSYRCVHDRFRDYISTPKPNNYRSLHTTIIGPQNTRVELQIRTEAMEAIAETGVAAHWRYKSGSYAYDPKSAEAAGGDPLARLRPFVEILEQGGDPDEFLEHAKLEMFVDQVYTFTPKGDLIALPSGATPLDFAFAVHTELGYTAIGAKINGRKRPLRTRLVNGDVVEIIKGGVRQPPAGWEDLVITGRARAAIRKLIRSSEEEEFKRIGKVIAEHAFLREGKEFRENKLDDALKRLELDSVDAMYLELGRGRITSSDVLEAVYPGHREMRKAKPGDRELIQDERGGLYVAGRGLTPGVSLHFASCCSPIPGDRIVGVMRPEKGIEVHVIDCQVLASFEDEDGEGEGWIDLRWTPEALSDAVSIGRVNATVRNEPGALAEIAGAVGEARGNIANIRTLTRSKDFFDMSFDIEVFDARHLSNIVAALKTCERVISVERARSAQAEADTQE</sequence>
<evidence type="ECO:0000256" key="3">
    <source>
        <dbReference type="ARBA" id="ARBA00029754"/>
    </source>
</evidence>
<dbReference type="SUPFAM" id="SSF109604">
    <property type="entry name" value="HD-domain/PDEase-like"/>
    <property type="match status" value="1"/>
</dbReference>
<keyword evidence="11" id="KW-1185">Reference proteome</keyword>
<dbReference type="InterPro" id="IPR003607">
    <property type="entry name" value="HD/PDEase_dom"/>
</dbReference>
<protein>
    <recommendedName>
        <fullName evidence="2">GTP pyrophosphokinase rsh</fullName>
        <ecNumber evidence="1">2.7.6.5</ecNumber>
    </recommendedName>
    <alternativeName>
        <fullName evidence="4">(p)ppGpp synthase</fullName>
    </alternativeName>
    <alternativeName>
        <fullName evidence="3">ATP:GTP 3'-pyrophosphotransferase</fullName>
    </alternativeName>
</protein>
<proteinExistence type="inferred from homology"/>
<dbReference type="PROSITE" id="PS51671">
    <property type="entry name" value="ACT"/>
    <property type="match status" value="1"/>
</dbReference>
<evidence type="ECO:0000256" key="1">
    <source>
        <dbReference type="ARBA" id="ARBA00013251"/>
    </source>
</evidence>
<dbReference type="SUPFAM" id="SSF81271">
    <property type="entry name" value="TGS-like"/>
    <property type="match status" value="1"/>
</dbReference>
<dbReference type="GO" id="GO:0015969">
    <property type="term" value="P:guanosine tetraphosphate metabolic process"/>
    <property type="evidence" value="ECO:0007669"/>
    <property type="project" value="InterPro"/>
</dbReference>
<dbReference type="InterPro" id="IPR045865">
    <property type="entry name" value="ACT-like_dom_sf"/>
</dbReference>
<dbReference type="FunFam" id="3.10.20.30:FF:000002">
    <property type="entry name" value="GTP pyrophosphokinase (RelA/SpoT)"/>
    <property type="match status" value="1"/>
</dbReference>
<dbReference type="InterPro" id="IPR043519">
    <property type="entry name" value="NT_sf"/>
</dbReference>
<evidence type="ECO:0000313" key="10">
    <source>
        <dbReference type="EMBL" id="TGY87457.1"/>
    </source>
</evidence>
<feature type="domain" description="ACT" evidence="7">
    <location>
        <begin position="663"/>
        <end position="737"/>
    </location>
</feature>
<accession>A0A4S2GWK6</accession>
<dbReference type="EC" id="2.7.6.5" evidence="1"/>
<dbReference type="InterPro" id="IPR004095">
    <property type="entry name" value="TGS"/>
</dbReference>
<dbReference type="OrthoDB" id="9805041at2"/>
<dbReference type="NCBIfam" id="TIGR00691">
    <property type="entry name" value="spoT_relA"/>
    <property type="match status" value="1"/>
</dbReference>
<dbReference type="InterPro" id="IPR002912">
    <property type="entry name" value="ACT_dom"/>
</dbReference>
<dbReference type="AlphaFoldDB" id="A0A4S2GWK6"/>
<evidence type="ECO:0000259" key="7">
    <source>
        <dbReference type="PROSITE" id="PS51671"/>
    </source>
</evidence>
<evidence type="ECO:0000259" key="9">
    <source>
        <dbReference type="PROSITE" id="PS51880"/>
    </source>
</evidence>
<dbReference type="Pfam" id="PF04607">
    <property type="entry name" value="RelA_SpoT"/>
    <property type="match status" value="1"/>
</dbReference>
<dbReference type="Pfam" id="PF13328">
    <property type="entry name" value="HD_4"/>
    <property type="match status" value="1"/>
</dbReference>
<dbReference type="PROSITE" id="PS51831">
    <property type="entry name" value="HD"/>
    <property type="match status" value="1"/>
</dbReference>
<dbReference type="Proteomes" id="UP000308054">
    <property type="component" value="Unassembled WGS sequence"/>
</dbReference>
<evidence type="ECO:0000256" key="6">
    <source>
        <dbReference type="RuleBase" id="RU003847"/>
    </source>
</evidence>
<evidence type="ECO:0000256" key="5">
    <source>
        <dbReference type="ARBA" id="ARBA00048244"/>
    </source>
</evidence>
<dbReference type="GO" id="GO:0042594">
    <property type="term" value="P:response to starvation"/>
    <property type="evidence" value="ECO:0007669"/>
    <property type="project" value="TreeGrafter"/>
</dbReference>
<dbReference type="InterPro" id="IPR045600">
    <property type="entry name" value="RelA/SpoT_AH_RIS"/>
</dbReference>
<gene>
    <name evidence="10" type="ORF">E5163_15440</name>
</gene>
<dbReference type="FunFam" id="3.30.460.10:FF:000001">
    <property type="entry name" value="GTP pyrophosphokinase RelA"/>
    <property type="match status" value="1"/>
</dbReference>
<name>A0A4S2GWK6_9PROT</name>
<organism evidence="10 11">
    <name type="scientific">Marinicauda algicola</name>
    <dbReference type="NCBI Taxonomy" id="2029849"/>
    <lineage>
        <taxon>Bacteria</taxon>
        <taxon>Pseudomonadati</taxon>
        <taxon>Pseudomonadota</taxon>
        <taxon>Alphaproteobacteria</taxon>
        <taxon>Maricaulales</taxon>
        <taxon>Maricaulaceae</taxon>
        <taxon>Marinicauda</taxon>
    </lineage>
</organism>
<evidence type="ECO:0000313" key="11">
    <source>
        <dbReference type="Proteomes" id="UP000308054"/>
    </source>
</evidence>
<evidence type="ECO:0000256" key="4">
    <source>
        <dbReference type="ARBA" id="ARBA00032407"/>
    </source>
</evidence>
<dbReference type="InterPro" id="IPR033655">
    <property type="entry name" value="TGS_RelA/SpoT"/>
</dbReference>
<dbReference type="GO" id="GO:0005886">
    <property type="term" value="C:plasma membrane"/>
    <property type="evidence" value="ECO:0007669"/>
    <property type="project" value="TreeGrafter"/>
</dbReference>
<dbReference type="FunFam" id="1.10.3210.10:FF:000001">
    <property type="entry name" value="GTP pyrophosphokinase RelA"/>
    <property type="match status" value="1"/>
</dbReference>
<dbReference type="PANTHER" id="PTHR21262">
    <property type="entry name" value="GUANOSINE-3',5'-BIS DIPHOSPHATE 3'-PYROPHOSPHOHYDROLASE"/>
    <property type="match status" value="1"/>
</dbReference>
<keyword evidence="10" id="KW-0378">Hydrolase</keyword>
<dbReference type="GO" id="GO:0008728">
    <property type="term" value="F:GTP diphosphokinase activity"/>
    <property type="evidence" value="ECO:0007669"/>
    <property type="project" value="UniProtKB-EC"/>
</dbReference>
<dbReference type="InterPro" id="IPR006674">
    <property type="entry name" value="HD_domain"/>
</dbReference>
<dbReference type="SMART" id="SM00954">
    <property type="entry name" value="RelA_SpoT"/>
    <property type="match status" value="1"/>
</dbReference>
<feature type="domain" description="TGS" evidence="9">
    <location>
        <begin position="407"/>
        <end position="468"/>
    </location>
</feature>
<dbReference type="Gene3D" id="3.30.70.260">
    <property type="match status" value="1"/>
</dbReference>